<keyword evidence="5" id="KW-0221">Differentiation</keyword>
<dbReference type="EMBL" id="JALJOR010000005">
    <property type="protein sequence ID" value="KAK9817238.1"/>
    <property type="molecule type" value="Genomic_DNA"/>
</dbReference>
<evidence type="ECO:0000256" key="1">
    <source>
        <dbReference type="ARBA" id="ARBA00004477"/>
    </source>
</evidence>
<evidence type="ECO:0000256" key="2">
    <source>
        <dbReference type="ARBA" id="ARBA00004524"/>
    </source>
</evidence>
<gene>
    <name evidence="18" type="ORF">WJX72_011616</name>
</gene>
<keyword evidence="7" id="KW-0492">Microsome</keyword>
<keyword evidence="4 16" id="KW-0812">Transmembrane</keyword>
<evidence type="ECO:0000256" key="5">
    <source>
        <dbReference type="ARBA" id="ARBA00022782"/>
    </source>
</evidence>
<evidence type="ECO:0000256" key="12">
    <source>
        <dbReference type="ARBA" id="ARBA00023136"/>
    </source>
</evidence>
<evidence type="ECO:0000259" key="17">
    <source>
        <dbReference type="Pfam" id="PF02544"/>
    </source>
</evidence>
<dbReference type="PROSITE" id="PS50244">
    <property type="entry name" value="S5A_REDUCTASE"/>
    <property type="match status" value="1"/>
</dbReference>
<dbReference type="AlphaFoldDB" id="A0AAW1Q8Y2"/>
<feature type="transmembrane region" description="Helical" evidence="16">
    <location>
        <begin position="90"/>
        <end position="109"/>
    </location>
</feature>
<feature type="domain" description="3-oxo-5-alpha-steroid 4-dehydrogenase C-terminal" evidence="17">
    <location>
        <begin position="85"/>
        <end position="231"/>
    </location>
</feature>
<dbReference type="InterPro" id="IPR001104">
    <property type="entry name" value="3-oxo-5_a-steroid_4-DH_C"/>
</dbReference>
<comment type="subcellular location">
    <subcellularLocation>
        <location evidence="1">Endoplasmic reticulum membrane</location>
        <topology evidence="1">Multi-pass membrane protein</topology>
    </subcellularLocation>
    <subcellularLocation>
        <location evidence="2">Microsome membrane</location>
    </subcellularLocation>
</comment>
<evidence type="ECO:0000256" key="9">
    <source>
        <dbReference type="ARBA" id="ARBA00022989"/>
    </source>
</evidence>
<keyword evidence="19" id="KW-1185">Reference proteome</keyword>
<comment type="caution">
    <text evidence="16">Lacks conserved residue(s) required for the propagation of feature annotation.</text>
</comment>
<evidence type="ECO:0000313" key="19">
    <source>
        <dbReference type="Proteomes" id="UP001489004"/>
    </source>
</evidence>
<keyword evidence="8" id="KW-0521">NADP</keyword>
<evidence type="ECO:0000256" key="7">
    <source>
        <dbReference type="ARBA" id="ARBA00022848"/>
    </source>
</evidence>
<comment type="similarity">
    <text evidence="3 16">Belongs to the steroid 5-alpha reductase family.</text>
</comment>
<evidence type="ECO:0000313" key="18">
    <source>
        <dbReference type="EMBL" id="KAK9817238.1"/>
    </source>
</evidence>
<accession>A0AAW1Q8Y2</accession>
<reference evidence="18 19" key="1">
    <citation type="journal article" date="2024" name="Nat. Commun.">
        <title>Phylogenomics reveals the evolutionary origins of lichenization in chlorophyte algae.</title>
        <authorList>
            <person name="Puginier C."/>
            <person name="Libourel C."/>
            <person name="Otte J."/>
            <person name="Skaloud P."/>
            <person name="Haon M."/>
            <person name="Grisel S."/>
            <person name="Petersen M."/>
            <person name="Berrin J.G."/>
            <person name="Delaux P.M."/>
            <person name="Dal Grande F."/>
            <person name="Keller J."/>
        </authorList>
    </citation>
    <scope>NUCLEOTIDE SEQUENCE [LARGE SCALE GENOMIC DNA]</scope>
    <source>
        <strain evidence="18 19">SAG 2043</strain>
    </source>
</reference>
<keyword evidence="10" id="KW-0560">Oxidoreductase</keyword>
<feature type="transmembrane region" description="Helical" evidence="16">
    <location>
        <begin position="178"/>
        <end position="202"/>
    </location>
</feature>
<name>A0AAW1Q8Y2_9CHLO</name>
<dbReference type="Pfam" id="PF02544">
    <property type="entry name" value="Steroid_dh"/>
    <property type="match status" value="1"/>
</dbReference>
<comment type="catalytic activity">
    <reaction evidence="15">
        <text>androst-4-ene-3,17-dione + NADPH + H(+) = 5alpha-androstan-3,17-dione + NADP(+)</text>
        <dbReference type="Rhea" id="RHEA:50816"/>
        <dbReference type="ChEBI" id="CHEBI:15378"/>
        <dbReference type="ChEBI" id="CHEBI:15994"/>
        <dbReference type="ChEBI" id="CHEBI:16422"/>
        <dbReference type="ChEBI" id="CHEBI:57783"/>
        <dbReference type="ChEBI" id="CHEBI:58349"/>
    </reaction>
    <physiologicalReaction direction="left-to-right" evidence="15">
        <dbReference type="Rhea" id="RHEA:50817"/>
    </physiologicalReaction>
</comment>
<dbReference type="EC" id="1.3.1.22" evidence="16"/>
<evidence type="ECO:0000256" key="4">
    <source>
        <dbReference type="ARBA" id="ARBA00022692"/>
    </source>
</evidence>
<sequence length="231" mass="26256">MLGVTAPYGRYSRTGWGCMLPGKLAWVTQEVWSFAVPLYMALTARPHLLSKGLLQPRVVLLALLLLHYFHRSLVYPVLMRGSKGTPLSVWLLATTFTLYNGFLQGWYLTRWQPGHPETLSPRFLLGVALWLGGWAINLQADATLRSLRKPGETGYKIPRGGAFEYVSGANFFGEIVEWAGFALASWSFAAAAFAMFTFCNIAPRAHQHHQWYLKRFKDYPRSRRAVIPYVW</sequence>
<evidence type="ECO:0000256" key="13">
    <source>
        <dbReference type="ARBA" id="ARBA00037789"/>
    </source>
</evidence>
<evidence type="ECO:0000256" key="14">
    <source>
        <dbReference type="ARBA" id="ARBA00048164"/>
    </source>
</evidence>
<dbReference type="InterPro" id="IPR016636">
    <property type="entry name" value="3-oxo-5-alpha-steroid_4-DH"/>
</dbReference>
<keyword evidence="12 16" id="KW-0472">Membrane</keyword>
<keyword evidence="16" id="KW-1069">Brassinosteroid biosynthesis</keyword>
<comment type="pathway">
    <text evidence="16">Plant hormone biosynthesis; brassinosteroid biosynthesis.</text>
</comment>
<proteinExistence type="inferred from homology"/>
<comment type="function">
    <text evidence="16">Involved in a reduction step in the biosynthesis of the plant steroid, brassinolide.</text>
</comment>
<feature type="transmembrane region" description="Helical" evidence="16">
    <location>
        <begin position="54"/>
        <end position="70"/>
    </location>
</feature>
<comment type="catalytic activity">
    <reaction evidence="14 16">
        <text>a 3-oxo-5alpha-steroid + NADP(+) = a 3-oxo-Delta(4)-steroid + NADPH + H(+)</text>
        <dbReference type="Rhea" id="RHEA:54384"/>
        <dbReference type="ChEBI" id="CHEBI:13601"/>
        <dbReference type="ChEBI" id="CHEBI:15378"/>
        <dbReference type="ChEBI" id="CHEBI:47909"/>
        <dbReference type="ChEBI" id="CHEBI:57783"/>
        <dbReference type="ChEBI" id="CHEBI:58349"/>
        <dbReference type="EC" id="1.3.1.22"/>
    </reaction>
</comment>
<keyword evidence="11" id="KW-0443">Lipid metabolism</keyword>
<evidence type="ECO:0000256" key="16">
    <source>
        <dbReference type="PIRNR" id="PIRNR015596"/>
    </source>
</evidence>
<organism evidence="18 19">
    <name type="scientific">[Myrmecia] bisecta</name>
    <dbReference type="NCBI Taxonomy" id="41462"/>
    <lineage>
        <taxon>Eukaryota</taxon>
        <taxon>Viridiplantae</taxon>
        <taxon>Chlorophyta</taxon>
        <taxon>core chlorophytes</taxon>
        <taxon>Trebouxiophyceae</taxon>
        <taxon>Trebouxiales</taxon>
        <taxon>Trebouxiaceae</taxon>
        <taxon>Myrmecia</taxon>
    </lineage>
</organism>
<comment type="caution">
    <text evidence="18">The sequence shown here is derived from an EMBL/GenBank/DDBJ whole genome shotgun (WGS) entry which is preliminary data.</text>
</comment>
<dbReference type="PANTHER" id="PTHR10556:SF57">
    <property type="entry name" value="3-OXO-5-ALPHA-STEROID 4-DEHYDROGENASE 1"/>
    <property type="match status" value="1"/>
</dbReference>
<keyword evidence="9 16" id="KW-1133">Transmembrane helix</keyword>
<dbReference type="GO" id="GO:0016132">
    <property type="term" value="P:brassinosteroid biosynthetic process"/>
    <property type="evidence" value="ECO:0007669"/>
    <property type="project" value="UniProtKB-KW"/>
</dbReference>
<evidence type="ECO:0000256" key="10">
    <source>
        <dbReference type="ARBA" id="ARBA00023002"/>
    </source>
</evidence>
<keyword evidence="16" id="KW-0752">Steroid biosynthesis</keyword>
<dbReference type="Proteomes" id="UP001489004">
    <property type="component" value="Unassembled WGS sequence"/>
</dbReference>
<dbReference type="GO" id="GO:0047751">
    <property type="term" value="F:3-oxo-5-alpha-steroid 4-dehydrogenase (NADP+) activity"/>
    <property type="evidence" value="ECO:0007669"/>
    <property type="project" value="UniProtKB-EC"/>
</dbReference>
<evidence type="ECO:0000256" key="15">
    <source>
        <dbReference type="ARBA" id="ARBA00049166"/>
    </source>
</evidence>
<keyword evidence="16" id="KW-0444">Lipid biosynthesis</keyword>
<evidence type="ECO:0000256" key="11">
    <source>
        <dbReference type="ARBA" id="ARBA00023098"/>
    </source>
</evidence>
<comment type="function">
    <text evidence="13">Converts testosterone into 5-alpha-dihydrotestosterone and progesterone or corticosterone into their corresponding 5-alpha-3-oxosteroids. It plays a central role in sexual differentiation and androgen physiology.</text>
</comment>
<dbReference type="GO" id="GO:0005789">
    <property type="term" value="C:endoplasmic reticulum membrane"/>
    <property type="evidence" value="ECO:0007669"/>
    <property type="project" value="UniProtKB-SubCell"/>
</dbReference>
<dbReference type="FunFam" id="1.20.120.1630:FF:000002">
    <property type="entry name" value="Steroid 5 alpha-reductase 1"/>
    <property type="match status" value="1"/>
</dbReference>
<evidence type="ECO:0000256" key="8">
    <source>
        <dbReference type="ARBA" id="ARBA00022857"/>
    </source>
</evidence>
<evidence type="ECO:0000256" key="3">
    <source>
        <dbReference type="ARBA" id="ARBA00007742"/>
    </source>
</evidence>
<dbReference type="PIRSF" id="PIRSF015596">
    <property type="entry name" value="5_alpha-SR2"/>
    <property type="match status" value="1"/>
</dbReference>
<keyword evidence="6" id="KW-0256">Endoplasmic reticulum</keyword>
<dbReference type="PANTHER" id="PTHR10556">
    <property type="entry name" value="3-OXO-5-ALPHA-STEROID 4-DEHYDROGENASE"/>
    <property type="match status" value="1"/>
</dbReference>
<protein>
    <recommendedName>
        <fullName evidence="16">Steroid 5-alpha-reductase DET2</fullName>
        <ecNumber evidence="16">1.3.1.22</ecNumber>
    </recommendedName>
</protein>
<dbReference type="GO" id="GO:0030154">
    <property type="term" value="P:cell differentiation"/>
    <property type="evidence" value="ECO:0007669"/>
    <property type="project" value="UniProtKB-KW"/>
</dbReference>
<dbReference type="InterPro" id="IPR039357">
    <property type="entry name" value="SRD5A/TECR"/>
</dbReference>
<evidence type="ECO:0000256" key="6">
    <source>
        <dbReference type="ARBA" id="ARBA00022824"/>
    </source>
</evidence>
<dbReference type="Gene3D" id="1.20.120.1630">
    <property type="match status" value="1"/>
</dbReference>